<keyword evidence="4" id="KW-1185">Reference proteome</keyword>
<comment type="caution">
    <text evidence="3">The sequence shown here is derived from an EMBL/GenBank/DDBJ whole genome shotgun (WGS) entry which is preliminary data.</text>
</comment>
<keyword evidence="2" id="KW-0324">Glycolysis</keyword>
<accession>A0ABS9L2C5</accession>
<gene>
    <name evidence="3" type="ORF">LVY72_02565</name>
</gene>
<proteinExistence type="inferred from homology"/>
<dbReference type="InterPro" id="IPR035990">
    <property type="entry name" value="TIM_sf"/>
</dbReference>
<dbReference type="SUPFAM" id="SSF51351">
    <property type="entry name" value="Triosephosphate isomerase (TIM)"/>
    <property type="match status" value="1"/>
</dbReference>
<comment type="subcellular location">
    <subcellularLocation>
        <location evidence="2">Cytoplasm</location>
    </subcellularLocation>
</comment>
<dbReference type="Proteomes" id="UP001165368">
    <property type="component" value="Unassembled WGS sequence"/>
</dbReference>
<comment type="subunit">
    <text evidence="2">Homodimer.</text>
</comment>
<protein>
    <recommendedName>
        <fullName evidence="2">Triosephosphate isomerase</fullName>
        <ecNumber evidence="2">5.3.1.1</ecNumber>
    </recommendedName>
</protein>
<evidence type="ECO:0000256" key="1">
    <source>
        <dbReference type="ARBA" id="ARBA00023235"/>
    </source>
</evidence>
<dbReference type="PROSITE" id="PS51440">
    <property type="entry name" value="TIM_2"/>
    <property type="match status" value="1"/>
</dbReference>
<name>A0ABS9L2C5_9MICC</name>
<keyword evidence="2" id="KW-0312">Gluconeogenesis</keyword>
<comment type="similarity">
    <text evidence="2">Belongs to the triosephosphate isomerase family.</text>
</comment>
<dbReference type="RefSeq" id="WP_237817877.1">
    <property type="nucleotide sequence ID" value="NZ_JAKLTQ010000001.1"/>
</dbReference>
<dbReference type="CDD" id="cd00311">
    <property type="entry name" value="TIM"/>
    <property type="match status" value="1"/>
</dbReference>
<dbReference type="EC" id="5.3.1.1" evidence="2"/>
<evidence type="ECO:0000313" key="4">
    <source>
        <dbReference type="Proteomes" id="UP001165368"/>
    </source>
</evidence>
<organism evidence="3 4">
    <name type="scientific">Arthrobacter hankyongi</name>
    <dbReference type="NCBI Taxonomy" id="2904801"/>
    <lineage>
        <taxon>Bacteria</taxon>
        <taxon>Bacillati</taxon>
        <taxon>Actinomycetota</taxon>
        <taxon>Actinomycetes</taxon>
        <taxon>Micrococcales</taxon>
        <taxon>Micrococcaceae</taxon>
        <taxon>Arthrobacter</taxon>
    </lineage>
</organism>
<dbReference type="InterPro" id="IPR000652">
    <property type="entry name" value="Triosephosphate_isomerase"/>
</dbReference>
<keyword evidence="1 2" id="KW-0413">Isomerase</keyword>
<keyword evidence="2" id="KW-0963">Cytoplasm</keyword>
<dbReference type="PANTHER" id="PTHR21139">
    <property type="entry name" value="TRIOSEPHOSPHATE ISOMERASE"/>
    <property type="match status" value="1"/>
</dbReference>
<dbReference type="InterPro" id="IPR013785">
    <property type="entry name" value="Aldolase_TIM"/>
</dbReference>
<dbReference type="Pfam" id="PF00121">
    <property type="entry name" value="TIM"/>
    <property type="match status" value="1"/>
</dbReference>
<dbReference type="PANTHER" id="PTHR21139:SF2">
    <property type="entry name" value="TRIOSEPHOSPHATE ISOMERASE"/>
    <property type="match status" value="1"/>
</dbReference>
<evidence type="ECO:0000256" key="2">
    <source>
        <dbReference type="RuleBase" id="RU363013"/>
    </source>
</evidence>
<comment type="catalytic activity">
    <reaction evidence="2">
        <text>D-glyceraldehyde 3-phosphate = dihydroxyacetone phosphate</text>
        <dbReference type="Rhea" id="RHEA:18585"/>
        <dbReference type="ChEBI" id="CHEBI:57642"/>
        <dbReference type="ChEBI" id="CHEBI:59776"/>
        <dbReference type="EC" id="5.3.1.1"/>
    </reaction>
</comment>
<sequence length="258" mass="27274">MSTEPAPTLLGVSLKMYFGYQQTVDWCRAVARMAADHPALGSGKVALFILPSFPALVPAGQAFAGGPVGLGAQNLYWEDSGPYTGEVSGPQLREAGCRYVEVGHAERRRLFAEDDRTVAVKTAAALRNGLAPVICIGEEQRLPVEEAARVCTAQLAAAVRSVPGRQDLPVIAAYEPVWAIGASEPASAEHIRGVCALLQAWLAGQDRFTRHQVIYGGSAGPGLLTRLGQEVDGLFLGRFAHDVGALADIVDEAAARSQ</sequence>
<comment type="pathway">
    <text evidence="2">Carbohydrate degradation; glycolysis; D-glyceraldehyde 3-phosphate from glycerone phosphate: step 1/1.</text>
</comment>
<reference evidence="3" key="1">
    <citation type="submission" date="2022-01" db="EMBL/GenBank/DDBJ databases">
        <authorList>
            <person name="Jo J.-H."/>
            <person name="Im W.-T."/>
        </authorList>
    </citation>
    <scope>NUCLEOTIDE SEQUENCE</scope>
    <source>
        <strain evidence="3">I2-34</strain>
    </source>
</reference>
<evidence type="ECO:0000313" key="3">
    <source>
        <dbReference type="EMBL" id="MCG2620792.1"/>
    </source>
</evidence>
<dbReference type="GO" id="GO:0016853">
    <property type="term" value="F:isomerase activity"/>
    <property type="evidence" value="ECO:0007669"/>
    <property type="project" value="UniProtKB-KW"/>
</dbReference>
<dbReference type="Gene3D" id="3.20.20.70">
    <property type="entry name" value="Aldolase class I"/>
    <property type="match status" value="1"/>
</dbReference>
<dbReference type="EMBL" id="JAKLTQ010000001">
    <property type="protein sequence ID" value="MCG2620792.1"/>
    <property type="molecule type" value="Genomic_DNA"/>
</dbReference>
<comment type="pathway">
    <text evidence="2">Carbohydrate biosynthesis; gluconeogenesis.</text>
</comment>